<name>A0A286ULG8_9AGAM</name>
<feature type="region of interest" description="Disordered" evidence="1">
    <location>
        <begin position="99"/>
        <end position="135"/>
    </location>
</feature>
<dbReference type="Proteomes" id="UP000217199">
    <property type="component" value="Unassembled WGS sequence"/>
</dbReference>
<evidence type="ECO:0000256" key="1">
    <source>
        <dbReference type="SAM" id="MobiDB-lite"/>
    </source>
</evidence>
<feature type="region of interest" description="Disordered" evidence="1">
    <location>
        <begin position="191"/>
        <end position="234"/>
    </location>
</feature>
<dbReference type="EMBL" id="NBII01000003">
    <property type="protein sequence ID" value="PAV20418.1"/>
    <property type="molecule type" value="Genomic_DNA"/>
</dbReference>
<dbReference type="PANTHER" id="PTHR28027:SF1">
    <property type="entry name" value="CAMP INDEPENDENT REGULATORY PROTEIN (AFU_ORTHOLOGUE AFUA_3G09640)"/>
    <property type="match status" value="1"/>
</dbReference>
<dbReference type="PANTHER" id="PTHR28027">
    <property type="entry name" value="TRANSCRIPTIONAL REGULATOR MIT1"/>
    <property type="match status" value="1"/>
</dbReference>
<sequence length="336" mass="37727">MPLQSYVGSGHTTHPSLHLRDARDALVVFEAVRIGVLPLIKRRLTSDERDHLCSGNVFVWEEAEHKGGLERWTDGRRWSQSRMKGEYLFYEEKVETTEEERQAKAARRASRNAGNPIQHTPTRRQDRPAKPDGLTKQTYSTHVYSAGSISPRKWHVVAYFSGNDYTRLPVIENFEYLRRIRIPEGVFFSARGQSKKNDGDDDEGTSPDSTLDSPGYRQHGRLPGEQTSPLQSPYAVPGQYLTQYTNQSPTESMAPHRTSMARLVNHDSGALPRLSAIAPLPPPSHFAPYSSSVSPTHGPGEIITGNFLLSQPPSPQNYRPLSPEDRRALSTFKIVL</sequence>
<gene>
    <name evidence="2" type="ORF">PNOK_0304500</name>
</gene>
<dbReference type="AlphaFoldDB" id="A0A286ULG8"/>
<evidence type="ECO:0000313" key="2">
    <source>
        <dbReference type="EMBL" id="PAV20418.1"/>
    </source>
</evidence>
<keyword evidence="3" id="KW-1185">Reference proteome</keyword>
<proteinExistence type="predicted"/>
<evidence type="ECO:0000313" key="3">
    <source>
        <dbReference type="Proteomes" id="UP000217199"/>
    </source>
</evidence>
<organism evidence="2 3">
    <name type="scientific">Pyrrhoderma noxium</name>
    <dbReference type="NCBI Taxonomy" id="2282107"/>
    <lineage>
        <taxon>Eukaryota</taxon>
        <taxon>Fungi</taxon>
        <taxon>Dikarya</taxon>
        <taxon>Basidiomycota</taxon>
        <taxon>Agaricomycotina</taxon>
        <taxon>Agaricomycetes</taxon>
        <taxon>Hymenochaetales</taxon>
        <taxon>Hymenochaetaceae</taxon>
        <taxon>Pyrrhoderma</taxon>
    </lineage>
</organism>
<dbReference type="InParanoid" id="A0A286ULG8"/>
<protein>
    <submittedName>
        <fullName evidence="2">cAMP-independent regulatory pac2</fullName>
    </submittedName>
</protein>
<dbReference type="Pfam" id="PF09729">
    <property type="entry name" value="Gti1_Pac2"/>
    <property type="match status" value="1"/>
</dbReference>
<dbReference type="OrthoDB" id="5572844at2759"/>
<comment type="caution">
    <text evidence="2">The sequence shown here is derived from an EMBL/GenBank/DDBJ whole genome shotgun (WGS) entry which is preliminary data.</text>
</comment>
<accession>A0A286ULG8</accession>
<feature type="compositionally biased region" description="Polar residues" evidence="1">
    <location>
        <begin position="307"/>
        <end position="319"/>
    </location>
</feature>
<dbReference type="InterPro" id="IPR018608">
    <property type="entry name" value="Gti1/Pac2"/>
</dbReference>
<reference evidence="2 3" key="1">
    <citation type="journal article" date="2017" name="Mol. Ecol.">
        <title>Comparative and population genomic landscape of Phellinus noxius: A hypervariable fungus causing root rot in trees.</title>
        <authorList>
            <person name="Chung C.L."/>
            <person name="Lee T.J."/>
            <person name="Akiba M."/>
            <person name="Lee H.H."/>
            <person name="Kuo T.H."/>
            <person name="Liu D."/>
            <person name="Ke H.M."/>
            <person name="Yokoi T."/>
            <person name="Roa M.B."/>
            <person name="Lu M.J."/>
            <person name="Chang Y.Y."/>
            <person name="Ann P.J."/>
            <person name="Tsai J.N."/>
            <person name="Chen C.Y."/>
            <person name="Tzean S.S."/>
            <person name="Ota Y."/>
            <person name="Hattori T."/>
            <person name="Sahashi N."/>
            <person name="Liou R.F."/>
            <person name="Kikuchi T."/>
            <person name="Tsai I.J."/>
        </authorList>
    </citation>
    <scope>NUCLEOTIDE SEQUENCE [LARGE SCALE GENOMIC DNA]</scope>
    <source>
        <strain evidence="2 3">FFPRI411160</strain>
    </source>
</reference>
<dbReference type="GO" id="GO:0003677">
    <property type="term" value="F:DNA binding"/>
    <property type="evidence" value="ECO:0007669"/>
    <property type="project" value="TreeGrafter"/>
</dbReference>
<feature type="region of interest" description="Disordered" evidence="1">
    <location>
        <begin position="288"/>
        <end position="324"/>
    </location>
</feature>